<dbReference type="EMBL" id="CP006918">
    <property type="protein sequence ID" value="AHM77571.1"/>
    <property type="molecule type" value="Genomic_DNA"/>
</dbReference>
<dbReference type="AlphaFoldDB" id="W8VDY8"/>
<gene>
    <name evidence="1" type="ORF">KPNJ2_00791</name>
</gene>
<name>W8VDY8_KLEPN</name>
<proteinExistence type="predicted"/>
<dbReference type="Proteomes" id="UP000019586">
    <property type="component" value="Chromosome"/>
</dbReference>
<evidence type="ECO:0000313" key="2">
    <source>
        <dbReference type="Proteomes" id="UP000019586"/>
    </source>
</evidence>
<dbReference type="HOGENOM" id="CLU_3169189_0_0_6"/>
<accession>W8VDY8</accession>
<reference evidence="1 2" key="1">
    <citation type="journal article" date="2014" name="Proc. Natl. Acad. Sci. U.S.A.">
        <title>Molecular dissection of the evolution of carbapenem-resistant multilocus sequence type 258 Klebsiella pneumoniae.</title>
        <authorList>
            <person name="Deleo F.R."/>
            <person name="Chen L."/>
            <person name="Porcella S.F."/>
            <person name="Martens C.A."/>
            <person name="Kobayashi S.D."/>
            <person name="Porter A.R."/>
            <person name="Chavda K.D."/>
            <person name="Jacobs M.R."/>
            <person name="Mathema B."/>
            <person name="Olsen R.J."/>
            <person name="Bonomo R.A."/>
            <person name="Musser J.M."/>
            <person name="Kreiswirth B.N."/>
        </authorList>
    </citation>
    <scope>NUCLEOTIDE SEQUENCE [LARGE SCALE GENOMIC DNA]</scope>
    <source>
        <strain evidence="1">30684/NJST258_2</strain>
    </source>
</reference>
<dbReference type="KEGG" id="kps:KPNJ2_00791"/>
<dbReference type="PATRIC" id="fig|1420013.3.peg.754"/>
<evidence type="ECO:0000313" key="1">
    <source>
        <dbReference type="EMBL" id="AHM77571.1"/>
    </source>
</evidence>
<organism evidence="1 2">
    <name type="scientific">Klebsiella pneumoniae 30684/NJST258_2</name>
    <dbReference type="NCBI Taxonomy" id="1420013"/>
    <lineage>
        <taxon>Bacteria</taxon>
        <taxon>Pseudomonadati</taxon>
        <taxon>Pseudomonadota</taxon>
        <taxon>Gammaproteobacteria</taxon>
        <taxon>Enterobacterales</taxon>
        <taxon>Enterobacteriaceae</taxon>
        <taxon>Klebsiella/Raoultella group</taxon>
        <taxon>Klebsiella</taxon>
        <taxon>Klebsiella pneumoniae complex</taxon>
    </lineage>
</organism>
<sequence>MCSLSTPDVALFFCYITDNDITFVSGCRVIFLNGTISETNEWYHRYTSVW</sequence>
<protein>
    <submittedName>
        <fullName evidence="1">Uncharacterized protein</fullName>
    </submittedName>
</protein>